<comment type="caution">
    <text evidence="1">The sequence shown here is derived from an EMBL/GenBank/DDBJ whole genome shotgun (WGS) entry which is preliminary data.</text>
</comment>
<evidence type="ECO:0008006" key="3">
    <source>
        <dbReference type="Google" id="ProtNLM"/>
    </source>
</evidence>
<evidence type="ECO:0000313" key="2">
    <source>
        <dbReference type="Proteomes" id="UP000295509"/>
    </source>
</evidence>
<accession>A0A4R8LTD1</accession>
<protein>
    <recommendedName>
        <fullName evidence="3">UDP-glucose 4-epimerase</fullName>
    </recommendedName>
</protein>
<gene>
    <name evidence="1" type="ORF">BX592_108190</name>
</gene>
<organism evidence="1 2">
    <name type="scientific">Paraburkholderia rhizosphaerae</name>
    <dbReference type="NCBI Taxonomy" id="480658"/>
    <lineage>
        <taxon>Bacteria</taxon>
        <taxon>Pseudomonadati</taxon>
        <taxon>Pseudomonadota</taxon>
        <taxon>Betaproteobacteria</taxon>
        <taxon>Burkholderiales</taxon>
        <taxon>Burkholderiaceae</taxon>
        <taxon>Paraburkholderia</taxon>
    </lineage>
</organism>
<dbReference type="EMBL" id="SORE01000008">
    <property type="protein sequence ID" value="TDY50953.1"/>
    <property type="molecule type" value="Genomic_DNA"/>
</dbReference>
<dbReference type="AlphaFoldDB" id="A0A4R8LTD1"/>
<evidence type="ECO:0000313" key="1">
    <source>
        <dbReference type="EMBL" id="TDY50953.1"/>
    </source>
</evidence>
<keyword evidence="2" id="KW-1185">Reference proteome</keyword>
<dbReference type="RefSeq" id="WP_134192178.1">
    <property type="nucleotide sequence ID" value="NZ_JBHLUW010000003.1"/>
</dbReference>
<dbReference type="Proteomes" id="UP000295509">
    <property type="component" value="Unassembled WGS sequence"/>
</dbReference>
<sequence>MTLAGNAHETEWSVDVTTFAAEQGYRSNIRVSHQSASGAFAHDFQHSGIFATEREALLEGLREGMTWVELKLSGALHV</sequence>
<name>A0A4R8LTD1_9BURK</name>
<dbReference type="OrthoDB" id="9154435at2"/>
<reference evidence="1 2" key="1">
    <citation type="submission" date="2019-03" db="EMBL/GenBank/DDBJ databases">
        <title>Genomic Encyclopedia of Type Strains, Phase III (KMG-III): the genomes of soil and plant-associated and newly described type strains.</title>
        <authorList>
            <person name="Whitman W."/>
        </authorList>
    </citation>
    <scope>NUCLEOTIDE SEQUENCE [LARGE SCALE GENOMIC DNA]</scope>
    <source>
        <strain evidence="1 2">LMG 29544</strain>
    </source>
</reference>
<proteinExistence type="predicted"/>